<gene>
    <name evidence="3" type="ORF">SAMN05443245_7418</name>
</gene>
<feature type="coiled-coil region" evidence="1">
    <location>
        <begin position="189"/>
        <end position="282"/>
    </location>
</feature>
<feature type="compositionally biased region" description="Basic and acidic residues" evidence="2">
    <location>
        <begin position="1"/>
        <end position="11"/>
    </location>
</feature>
<reference evidence="4" key="1">
    <citation type="submission" date="2016-10" db="EMBL/GenBank/DDBJ databases">
        <authorList>
            <person name="Varghese N."/>
        </authorList>
    </citation>
    <scope>NUCLEOTIDE SEQUENCE [LARGE SCALE GENOMIC DNA]</scope>
    <source>
        <strain evidence="4">GAS106B</strain>
    </source>
</reference>
<dbReference type="AlphaFoldDB" id="A0A1H1JXC3"/>
<feature type="coiled-coil region" evidence="1">
    <location>
        <begin position="315"/>
        <end position="352"/>
    </location>
</feature>
<keyword evidence="1" id="KW-0175">Coiled coil</keyword>
<organism evidence="3 4">
    <name type="scientific">Paraburkholderia fungorum</name>
    <dbReference type="NCBI Taxonomy" id="134537"/>
    <lineage>
        <taxon>Bacteria</taxon>
        <taxon>Pseudomonadati</taxon>
        <taxon>Pseudomonadota</taxon>
        <taxon>Betaproteobacteria</taxon>
        <taxon>Burkholderiales</taxon>
        <taxon>Burkholderiaceae</taxon>
        <taxon>Paraburkholderia</taxon>
    </lineage>
</organism>
<accession>A0A1H1JXC3</accession>
<dbReference type="RefSeq" id="WP_074774057.1">
    <property type="nucleotide sequence ID" value="NZ_FNKP01000004.1"/>
</dbReference>
<evidence type="ECO:0000313" key="3">
    <source>
        <dbReference type="EMBL" id="SDR54399.1"/>
    </source>
</evidence>
<evidence type="ECO:0000313" key="4">
    <source>
        <dbReference type="Proteomes" id="UP000183487"/>
    </source>
</evidence>
<dbReference type="Gene3D" id="1.10.287.1490">
    <property type="match status" value="1"/>
</dbReference>
<evidence type="ECO:0008006" key="5">
    <source>
        <dbReference type="Google" id="ProtNLM"/>
    </source>
</evidence>
<dbReference type="EMBL" id="FNKP01000004">
    <property type="protein sequence ID" value="SDR54399.1"/>
    <property type="molecule type" value="Genomic_DNA"/>
</dbReference>
<dbReference type="Proteomes" id="UP000183487">
    <property type="component" value="Unassembled WGS sequence"/>
</dbReference>
<protein>
    <recommendedName>
        <fullName evidence="5">Chromosome partition protein Smc</fullName>
    </recommendedName>
</protein>
<proteinExistence type="predicted"/>
<name>A0A1H1JXC3_9BURK</name>
<sequence>MSNKKNPKESSDGEFDPTQPEGAPDDSGAVEESLPPTFAHIPSEREISAAARDMLSTDLPDSLIKTIVAESEEVAHSTRKILQEHMRIGGNFAHIMTRVINQKVSEHGDSTGVRNRAKELVYDYLERLFRRKRSSVRLYIRCYEKFSTNSGAVAMLSHSDMSLLVGNDIGDDVIDAVIDAKQDNPDLSKRDVKKLIQDMRQAREQIAEKDTRIELVNNELENVVAQLDQAQLDNERLAAEAERLRQDIARDQESRQSTLVEMNGVQRQISVLQQELANRERDLEIRTRQLAETSGKVETKEVPVPTLPEGLKNLHEAMETELAKLRTTTEQLEQKRAELTELEEKITAQNSSIEANEVLEKTMSSLVQRFGTFVQEYHSAQLLATAGGSPARFATLFGALADLVGKFHVELLAATRAA</sequence>
<evidence type="ECO:0000256" key="2">
    <source>
        <dbReference type="SAM" id="MobiDB-lite"/>
    </source>
</evidence>
<dbReference type="OrthoDB" id="9036126at2"/>
<evidence type="ECO:0000256" key="1">
    <source>
        <dbReference type="SAM" id="Coils"/>
    </source>
</evidence>
<keyword evidence="4" id="KW-1185">Reference proteome</keyword>
<feature type="region of interest" description="Disordered" evidence="2">
    <location>
        <begin position="1"/>
        <end position="35"/>
    </location>
</feature>